<evidence type="ECO:0000256" key="7">
    <source>
        <dbReference type="SAM" id="MobiDB-lite"/>
    </source>
</evidence>
<feature type="region of interest" description="Disordered" evidence="7">
    <location>
        <begin position="1"/>
        <end position="76"/>
    </location>
</feature>
<accession>A0A1B9IR31</accession>
<dbReference type="GO" id="GO:0034477">
    <property type="term" value="P:U6 snRNA 3'-end processing"/>
    <property type="evidence" value="ECO:0007669"/>
    <property type="project" value="InterPro"/>
</dbReference>
<organism evidence="8 9">
    <name type="scientific">Kwoniella mangroviensis CBS 10435</name>
    <dbReference type="NCBI Taxonomy" id="1331196"/>
    <lineage>
        <taxon>Eukaryota</taxon>
        <taxon>Fungi</taxon>
        <taxon>Dikarya</taxon>
        <taxon>Basidiomycota</taxon>
        <taxon>Agaricomycotina</taxon>
        <taxon>Tremellomycetes</taxon>
        <taxon>Tremellales</taxon>
        <taxon>Cryptococcaceae</taxon>
        <taxon>Kwoniella</taxon>
    </lineage>
</organism>
<dbReference type="Proteomes" id="UP000092583">
    <property type="component" value="Unassembled WGS sequence"/>
</dbReference>
<reference evidence="8 9" key="1">
    <citation type="submission" date="2013-07" db="EMBL/GenBank/DDBJ databases">
        <title>The Genome Sequence of Kwoniella mangroviensis CBS10435.</title>
        <authorList>
            <consortium name="The Broad Institute Genome Sequencing Platform"/>
            <person name="Cuomo C."/>
            <person name="Litvintseva A."/>
            <person name="Chen Y."/>
            <person name="Heitman J."/>
            <person name="Sun S."/>
            <person name="Springer D."/>
            <person name="Dromer F."/>
            <person name="Young S.K."/>
            <person name="Zeng Q."/>
            <person name="Gargeya S."/>
            <person name="Fitzgerald M."/>
            <person name="Abouelleil A."/>
            <person name="Alvarado L."/>
            <person name="Berlin A.M."/>
            <person name="Chapman S.B."/>
            <person name="Dewar J."/>
            <person name="Goldberg J."/>
            <person name="Griggs A."/>
            <person name="Gujja S."/>
            <person name="Hansen M."/>
            <person name="Howarth C."/>
            <person name="Imamovic A."/>
            <person name="Larimer J."/>
            <person name="McCowan C."/>
            <person name="Murphy C."/>
            <person name="Pearson M."/>
            <person name="Priest M."/>
            <person name="Roberts A."/>
            <person name="Saif S."/>
            <person name="Shea T."/>
            <person name="Sykes S."/>
            <person name="Wortman J."/>
            <person name="Nusbaum C."/>
            <person name="Birren B."/>
        </authorList>
    </citation>
    <scope>NUCLEOTIDE SEQUENCE [LARGE SCALE GENOMIC DNA]</scope>
    <source>
        <strain evidence="8 9">CBS 10435</strain>
    </source>
</reference>
<name>A0A1B9IR31_9TREE</name>
<proteinExistence type="predicted"/>
<dbReference type="OrthoDB" id="49151at2759"/>
<evidence type="ECO:0000256" key="4">
    <source>
        <dbReference type="ARBA" id="ARBA00023242"/>
    </source>
</evidence>
<dbReference type="GO" id="GO:0016829">
    <property type="term" value="F:lyase activity"/>
    <property type="evidence" value="ECO:0007669"/>
    <property type="project" value="UniProtKB-KW"/>
</dbReference>
<keyword evidence="3" id="KW-0456">Lyase</keyword>
<dbReference type="GO" id="GO:0000175">
    <property type="term" value="F:3'-5'-RNA exonuclease activity"/>
    <property type="evidence" value="ECO:0007669"/>
    <property type="project" value="TreeGrafter"/>
</dbReference>
<evidence type="ECO:0000256" key="1">
    <source>
        <dbReference type="ARBA" id="ARBA00022722"/>
    </source>
</evidence>
<sequence>MPLVEYDSSSASESEHEDQQSKKNGIIEDSKVKRLAKEVASTRPSKRLKKLPSLSDAFETAPKDDRSLHQGRRRTRPYVDGDYNAHVYLSLKSSSGLRAVLEGILRSIQDELPNHTIHSLLSSLHISLTHPLPLRRDQILPFRNSLAGRLKTVHKFKLSFASEMKIYYNRLSGGEEGNGGRAFVALRVGAGANEIEGILDKAIHPLLDIHHLPKYHEDPEFHTSFGWTLLNQKEDEADGEVKGEDTPGLLSDRITKIQNTSDSSSVSNFQHTPFSSDLIDRINTKYQDAILQKQPKGGWEVDNVYLKVSKEVHVLGLGPNKML</sequence>
<dbReference type="InterPro" id="IPR027521">
    <property type="entry name" value="Usb1"/>
</dbReference>
<dbReference type="Gene3D" id="3.90.1140.10">
    <property type="entry name" value="Cyclic phosphodiesterase"/>
    <property type="match status" value="1"/>
</dbReference>
<dbReference type="AlphaFoldDB" id="A0A1B9IR31"/>
<evidence type="ECO:0000256" key="5">
    <source>
        <dbReference type="ARBA" id="ARBA00029543"/>
    </source>
</evidence>
<keyword evidence="4" id="KW-0539">Nucleus</keyword>
<dbReference type="PANTHER" id="PTHR13522">
    <property type="entry name" value="U6 SNRNA PHOSPHODIESTERASE 1"/>
    <property type="match status" value="1"/>
</dbReference>
<keyword evidence="2" id="KW-0378">Hydrolase</keyword>
<dbReference type="EMBL" id="KI669462">
    <property type="protein sequence ID" value="OCF58009.1"/>
    <property type="molecule type" value="Genomic_DNA"/>
</dbReference>
<dbReference type="PANTHER" id="PTHR13522:SF3">
    <property type="entry name" value="U6 SNRNA PHOSPHODIESTERASE 1"/>
    <property type="match status" value="1"/>
</dbReference>
<feature type="compositionally biased region" description="Basic and acidic residues" evidence="7">
    <location>
        <begin position="13"/>
        <end position="37"/>
    </location>
</feature>
<dbReference type="STRING" id="1331196.A0A1B9IR31"/>
<keyword evidence="9" id="KW-1185">Reference proteome</keyword>
<evidence type="ECO:0000256" key="3">
    <source>
        <dbReference type="ARBA" id="ARBA00023239"/>
    </source>
</evidence>
<evidence type="ECO:0000313" key="9">
    <source>
        <dbReference type="Proteomes" id="UP000092583"/>
    </source>
</evidence>
<dbReference type="Pfam" id="PF09749">
    <property type="entry name" value="HVSL"/>
    <property type="match status" value="1"/>
</dbReference>
<gene>
    <name evidence="8" type="ORF">L486_04036</name>
</gene>
<evidence type="ECO:0000256" key="2">
    <source>
        <dbReference type="ARBA" id="ARBA00022801"/>
    </source>
</evidence>
<feature type="compositionally biased region" description="Low complexity" evidence="7">
    <location>
        <begin position="1"/>
        <end position="12"/>
    </location>
</feature>
<keyword evidence="1" id="KW-0540">Nuclease</keyword>
<protein>
    <recommendedName>
        <fullName evidence="5">U6 snRNA phosphodiesterase 1</fullName>
    </recommendedName>
    <alternativeName>
        <fullName evidence="6">3'-5' RNA exonuclease USB1</fullName>
    </alternativeName>
</protein>
<reference evidence="9" key="2">
    <citation type="submission" date="2013-12" db="EMBL/GenBank/DDBJ databases">
        <title>Evolution of pathogenesis and genome organization in the Tremellales.</title>
        <authorList>
            <person name="Cuomo C."/>
            <person name="Litvintseva A."/>
            <person name="Heitman J."/>
            <person name="Chen Y."/>
            <person name="Sun S."/>
            <person name="Springer D."/>
            <person name="Dromer F."/>
            <person name="Young S."/>
            <person name="Zeng Q."/>
            <person name="Chapman S."/>
            <person name="Gujja S."/>
            <person name="Saif S."/>
            <person name="Birren B."/>
        </authorList>
    </citation>
    <scope>NUCLEOTIDE SEQUENCE [LARGE SCALE GENOMIC DNA]</scope>
    <source>
        <strain evidence="9">CBS 10435</strain>
    </source>
</reference>
<evidence type="ECO:0000256" key="6">
    <source>
        <dbReference type="ARBA" id="ARBA00030030"/>
    </source>
</evidence>
<dbReference type="GO" id="GO:0005634">
    <property type="term" value="C:nucleus"/>
    <property type="evidence" value="ECO:0007669"/>
    <property type="project" value="TreeGrafter"/>
</dbReference>
<evidence type="ECO:0000313" key="8">
    <source>
        <dbReference type="EMBL" id="OCF58009.1"/>
    </source>
</evidence>